<reference evidence="1" key="1">
    <citation type="journal article" date="2015" name="Nature">
        <title>Complex archaea that bridge the gap between prokaryotes and eukaryotes.</title>
        <authorList>
            <person name="Spang A."/>
            <person name="Saw J.H."/>
            <person name="Jorgensen S.L."/>
            <person name="Zaremba-Niedzwiedzka K."/>
            <person name="Martijn J."/>
            <person name="Lind A.E."/>
            <person name="van Eijk R."/>
            <person name="Schleper C."/>
            <person name="Guy L."/>
            <person name="Ettema T.J."/>
        </authorList>
    </citation>
    <scope>NUCLEOTIDE SEQUENCE</scope>
</reference>
<organism evidence="1">
    <name type="scientific">marine sediment metagenome</name>
    <dbReference type="NCBI Taxonomy" id="412755"/>
    <lineage>
        <taxon>unclassified sequences</taxon>
        <taxon>metagenomes</taxon>
        <taxon>ecological metagenomes</taxon>
    </lineage>
</organism>
<dbReference type="AlphaFoldDB" id="A0A0F8ZYS9"/>
<accession>A0A0F8ZYS9</accession>
<dbReference type="EMBL" id="LAZR01045330">
    <property type="protein sequence ID" value="KKK99127.1"/>
    <property type="molecule type" value="Genomic_DNA"/>
</dbReference>
<evidence type="ECO:0000313" key="1">
    <source>
        <dbReference type="EMBL" id="KKK99127.1"/>
    </source>
</evidence>
<sequence length="81" mass="9203">MILITEEVCAAIASEIKQKGFPLLRVSLGRMARDQPYLVMALSIFIDEFTKVHGKLASEAMVRILATQYKMIETQMNEEKL</sequence>
<name>A0A0F8ZYS9_9ZZZZ</name>
<proteinExistence type="predicted"/>
<gene>
    <name evidence="1" type="ORF">LCGC14_2635880</name>
</gene>
<protein>
    <submittedName>
        <fullName evidence="1">Uncharacterized protein</fullName>
    </submittedName>
</protein>
<comment type="caution">
    <text evidence="1">The sequence shown here is derived from an EMBL/GenBank/DDBJ whole genome shotgun (WGS) entry which is preliminary data.</text>
</comment>